<gene>
    <name evidence="1" type="ORF">AKJ31_14295</name>
</gene>
<organism evidence="1 2">
    <name type="scientific">Vibrio hepatarius</name>
    <dbReference type="NCBI Taxonomy" id="171383"/>
    <lineage>
        <taxon>Bacteria</taxon>
        <taxon>Pseudomonadati</taxon>
        <taxon>Pseudomonadota</taxon>
        <taxon>Gammaproteobacteria</taxon>
        <taxon>Vibrionales</taxon>
        <taxon>Vibrionaceae</taxon>
        <taxon>Vibrio</taxon>
        <taxon>Vibrio oreintalis group</taxon>
    </lineage>
</organism>
<dbReference type="STRING" id="171383.AKJ31_14295"/>
<accession>A0A0M0HXT2</accession>
<keyword evidence="2" id="KW-1185">Reference proteome</keyword>
<sequence length="271" mass="31203">MNHKIHFSGQLMGIRSTDKNLPVDFDNKIMIYGGTPFKFVDSILWTFHVTGIATPEEFAQSPLSESHQDVSFDYESFITNCYKEFRLTEDCDQYYKAIYPLIRRSASEIKEQWTGNEEVFLHLYGLEHAVNYSIHRPYQNEVELKYLASLGEYIKEVMNKPADAMTMKAYKQAVFRIGQYLELELNATVEGVLQYINAVISNPASATTDLAFVSGIRHIKGNSNFASHITQTFYDDMRDAKDKQLNSMFETDKEIVVEAIKQRVNDWLKAA</sequence>
<dbReference type="RefSeq" id="WP_053409790.1">
    <property type="nucleotide sequence ID" value="NZ_LHPI01000013.1"/>
</dbReference>
<reference evidence="2" key="1">
    <citation type="submission" date="2015-08" db="EMBL/GenBank/DDBJ databases">
        <title>Vibrio galatheae sp. nov., a novel member of the Vibrionaceae family isolated from the Solomon Islands.</title>
        <authorList>
            <person name="Giubergia S."/>
            <person name="Machado H."/>
            <person name="Mateiu R.V."/>
            <person name="Gram L."/>
        </authorList>
    </citation>
    <scope>NUCLEOTIDE SEQUENCE [LARGE SCALE GENOMIC DNA]</scope>
    <source>
        <strain evidence="2">DSM 19134</strain>
    </source>
</reference>
<dbReference type="AlphaFoldDB" id="A0A0M0HXT2"/>
<proteinExistence type="predicted"/>
<protein>
    <submittedName>
        <fullName evidence="1">Uncharacterized protein</fullName>
    </submittedName>
</protein>
<dbReference type="Proteomes" id="UP000037530">
    <property type="component" value="Unassembled WGS sequence"/>
</dbReference>
<comment type="caution">
    <text evidence="1">The sequence shown here is derived from an EMBL/GenBank/DDBJ whole genome shotgun (WGS) entry which is preliminary data.</text>
</comment>
<evidence type="ECO:0000313" key="1">
    <source>
        <dbReference type="EMBL" id="KOO06875.1"/>
    </source>
</evidence>
<evidence type="ECO:0000313" key="2">
    <source>
        <dbReference type="Proteomes" id="UP000037530"/>
    </source>
</evidence>
<dbReference type="PATRIC" id="fig|171383.3.peg.2920"/>
<name>A0A0M0HXT2_9VIBR</name>
<dbReference type="EMBL" id="LHPI01000013">
    <property type="protein sequence ID" value="KOO06875.1"/>
    <property type="molecule type" value="Genomic_DNA"/>
</dbReference>